<dbReference type="EMBL" id="BSUO01000001">
    <property type="protein sequence ID" value="GMA42241.1"/>
    <property type="molecule type" value="Genomic_DNA"/>
</dbReference>
<keyword evidence="2" id="KW-1185">Reference proteome</keyword>
<proteinExistence type="predicted"/>
<accession>A0ABQ6IYU2</accession>
<sequence>MRHSHIELNQAFVDRVGADKAAEFGDALVRAHDRLDERDHDRARDLVVREAQAVGIDLAPPEAGSLADQLLRFDRIDIHAPGTRTPEVDPER</sequence>
<evidence type="ECO:0000313" key="1">
    <source>
        <dbReference type="EMBL" id="GMA42241.1"/>
    </source>
</evidence>
<dbReference type="Proteomes" id="UP001157126">
    <property type="component" value="Unassembled WGS sequence"/>
</dbReference>
<gene>
    <name evidence="1" type="ORF">GCM10025883_42860</name>
</gene>
<dbReference type="RefSeq" id="WP_284305682.1">
    <property type="nucleotide sequence ID" value="NZ_BSUO01000001.1"/>
</dbReference>
<protein>
    <submittedName>
        <fullName evidence="1">Uncharacterized protein</fullName>
    </submittedName>
</protein>
<organism evidence="1 2">
    <name type="scientific">Mobilicoccus caccae</name>
    <dbReference type="NCBI Taxonomy" id="1859295"/>
    <lineage>
        <taxon>Bacteria</taxon>
        <taxon>Bacillati</taxon>
        <taxon>Actinomycetota</taxon>
        <taxon>Actinomycetes</taxon>
        <taxon>Micrococcales</taxon>
        <taxon>Dermatophilaceae</taxon>
        <taxon>Mobilicoccus</taxon>
    </lineage>
</organism>
<comment type="caution">
    <text evidence="1">The sequence shown here is derived from an EMBL/GenBank/DDBJ whole genome shotgun (WGS) entry which is preliminary data.</text>
</comment>
<reference evidence="2" key="1">
    <citation type="journal article" date="2019" name="Int. J. Syst. Evol. Microbiol.">
        <title>The Global Catalogue of Microorganisms (GCM) 10K type strain sequencing project: providing services to taxonomists for standard genome sequencing and annotation.</title>
        <authorList>
            <consortium name="The Broad Institute Genomics Platform"/>
            <consortium name="The Broad Institute Genome Sequencing Center for Infectious Disease"/>
            <person name="Wu L."/>
            <person name="Ma J."/>
        </authorList>
    </citation>
    <scope>NUCLEOTIDE SEQUENCE [LARGE SCALE GENOMIC DNA]</scope>
    <source>
        <strain evidence="2">NBRC 113072</strain>
    </source>
</reference>
<evidence type="ECO:0000313" key="2">
    <source>
        <dbReference type="Proteomes" id="UP001157126"/>
    </source>
</evidence>
<name>A0ABQ6IYU2_9MICO</name>